<accession>A0A6I3NJ29</accession>
<gene>
    <name evidence="1" type="ORF">GMA64_06065</name>
</gene>
<dbReference type="RefSeq" id="WP_129821245.1">
    <property type="nucleotide sequence ID" value="NZ_CAJJOK010000001.1"/>
</dbReference>
<organism evidence="1">
    <name type="scientific">Turicibacter sanguinis</name>
    <dbReference type="NCBI Taxonomy" id="154288"/>
    <lineage>
        <taxon>Bacteria</taxon>
        <taxon>Bacillati</taxon>
        <taxon>Bacillota</taxon>
        <taxon>Erysipelotrichia</taxon>
        <taxon>Erysipelotrichales</taxon>
        <taxon>Turicibacteraceae</taxon>
        <taxon>Turicibacter</taxon>
    </lineage>
</organism>
<dbReference type="AlphaFoldDB" id="A0A6I3NJ29"/>
<reference evidence="1" key="1">
    <citation type="journal article" date="2019" name="Nat. Med.">
        <title>A library of human gut bacterial isolates paired with longitudinal multiomics data enables mechanistic microbiome research.</title>
        <authorList>
            <person name="Poyet M."/>
            <person name="Groussin M."/>
            <person name="Gibbons S.M."/>
            <person name="Avila-Pacheco J."/>
            <person name="Jiang X."/>
            <person name="Kearney S.M."/>
            <person name="Perrotta A.R."/>
            <person name="Berdy B."/>
            <person name="Zhao S."/>
            <person name="Lieberman T.D."/>
            <person name="Swanson P.K."/>
            <person name="Smith M."/>
            <person name="Roesemann S."/>
            <person name="Alexander J.E."/>
            <person name="Rich S.A."/>
            <person name="Livny J."/>
            <person name="Vlamakis H."/>
            <person name="Clish C."/>
            <person name="Bullock K."/>
            <person name="Deik A."/>
            <person name="Scott J."/>
            <person name="Pierce K.A."/>
            <person name="Xavier R.J."/>
            <person name="Alm E.J."/>
        </authorList>
    </citation>
    <scope>NUCLEOTIDE SEQUENCE</scope>
    <source>
        <strain evidence="1">BIOML-A179</strain>
    </source>
</reference>
<dbReference type="EMBL" id="WMQV01000010">
    <property type="protein sequence ID" value="MTL94085.1"/>
    <property type="molecule type" value="Genomic_DNA"/>
</dbReference>
<comment type="caution">
    <text evidence="1">The sequence shown here is derived from an EMBL/GenBank/DDBJ whole genome shotgun (WGS) entry which is preliminary data.</text>
</comment>
<protein>
    <submittedName>
        <fullName evidence="1">Uncharacterized protein</fullName>
    </submittedName>
</protein>
<dbReference type="PROSITE" id="PS51257">
    <property type="entry name" value="PROKAR_LIPOPROTEIN"/>
    <property type="match status" value="1"/>
</dbReference>
<proteinExistence type="predicted"/>
<evidence type="ECO:0000313" key="1">
    <source>
        <dbReference type="EMBL" id="MTL94085.1"/>
    </source>
</evidence>
<sequence length="204" mass="22191">MKKTLELTVLALTMVSLVGCGAEGDKGNWAENKEEQPQIEEQEQQLQVTSYLGKVEKMVGNEISLKLSNDNYTPLEDESEDEEALEFTLDESQFSQLENGETFTLPNGVVIKGNSTEFSSSESSDENPGVSEESMISQGGLNFDQFSQLTFNGETKDLVIPAGAKIFNGLTGEEALFSDIKKGSILSVTMNSENNTVISIDILG</sequence>
<name>A0A6I3NJ29_9FIRM</name>